<keyword evidence="2" id="KW-0732">Signal</keyword>
<keyword evidence="1" id="KW-1133">Transmembrane helix</keyword>
<name>A0A4Q7NSB3_9ACTN</name>
<sequence length="217" mass="21576">MLRSLPRAALALAATLLAGLALAPAASAHVRVSSPDAAPGGFATLVFRVPTESATARTTALTVTLPDGTPFASVSAGTKPGWTVATTTAPLAHPLTDDDGVTLTKAVHTVTWTATGDGIPAGQFDQFLLTVGPLPKGAGEIAFPAAQRLSDGTSVSWDQAGVDAEHPAPVLTVAGAASHADDLARWLGGAGLVAGVLALALAATSALRRRPTGGPRA</sequence>
<feature type="signal peptide" evidence="2">
    <location>
        <begin position="1"/>
        <end position="28"/>
    </location>
</feature>
<gene>
    <name evidence="4" type="ORF">EV189_1684</name>
</gene>
<dbReference type="InterPro" id="IPR012533">
    <property type="entry name" value="YcnI-copper_dom"/>
</dbReference>
<organism evidence="4 5">
    <name type="scientific">Motilibacter rhizosphaerae</name>
    <dbReference type="NCBI Taxonomy" id="598652"/>
    <lineage>
        <taxon>Bacteria</taxon>
        <taxon>Bacillati</taxon>
        <taxon>Actinomycetota</taxon>
        <taxon>Actinomycetes</taxon>
        <taxon>Motilibacterales</taxon>
        <taxon>Motilibacteraceae</taxon>
        <taxon>Motilibacter</taxon>
    </lineage>
</organism>
<dbReference type="RefSeq" id="WP_130492445.1">
    <property type="nucleotide sequence ID" value="NZ_SGXD01000002.1"/>
</dbReference>
<feature type="domain" description="YncI copper-binding" evidence="3">
    <location>
        <begin position="29"/>
        <end position="173"/>
    </location>
</feature>
<dbReference type="AlphaFoldDB" id="A0A4Q7NSB3"/>
<dbReference type="Proteomes" id="UP000293638">
    <property type="component" value="Unassembled WGS sequence"/>
</dbReference>
<keyword evidence="1" id="KW-0812">Transmembrane</keyword>
<evidence type="ECO:0000256" key="2">
    <source>
        <dbReference type="SAM" id="SignalP"/>
    </source>
</evidence>
<keyword evidence="5" id="KW-1185">Reference proteome</keyword>
<accession>A0A4Q7NSB3</accession>
<dbReference type="InterPro" id="IPR038507">
    <property type="entry name" value="YcnI-like_sf"/>
</dbReference>
<evidence type="ECO:0000313" key="5">
    <source>
        <dbReference type="Proteomes" id="UP000293638"/>
    </source>
</evidence>
<dbReference type="CDD" id="cd08545">
    <property type="entry name" value="YcnI_like"/>
    <property type="match status" value="1"/>
</dbReference>
<keyword evidence="1" id="KW-0472">Membrane</keyword>
<protein>
    <submittedName>
        <fullName evidence="4">Uncharacterized protein YcnI</fullName>
    </submittedName>
</protein>
<dbReference type="Pfam" id="PF07987">
    <property type="entry name" value="DUF1775"/>
    <property type="match status" value="1"/>
</dbReference>
<dbReference type="OrthoDB" id="9810871at2"/>
<dbReference type="EMBL" id="SGXD01000002">
    <property type="protein sequence ID" value="RZS89905.1"/>
    <property type="molecule type" value="Genomic_DNA"/>
</dbReference>
<comment type="caution">
    <text evidence="4">The sequence shown here is derived from an EMBL/GenBank/DDBJ whole genome shotgun (WGS) entry which is preliminary data.</text>
</comment>
<reference evidence="4 5" key="1">
    <citation type="submission" date="2019-02" db="EMBL/GenBank/DDBJ databases">
        <title>Genomic Encyclopedia of Type Strains, Phase IV (KMG-IV): sequencing the most valuable type-strain genomes for metagenomic binning, comparative biology and taxonomic classification.</title>
        <authorList>
            <person name="Goeker M."/>
        </authorList>
    </citation>
    <scope>NUCLEOTIDE SEQUENCE [LARGE SCALE GENOMIC DNA]</scope>
    <source>
        <strain evidence="4 5">DSM 45622</strain>
    </source>
</reference>
<dbReference type="Gene3D" id="2.60.40.2230">
    <property type="entry name" value="Uncharacterised protein YcnI-like PF07987, DUF1775"/>
    <property type="match status" value="1"/>
</dbReference>
<proteinExistence type="predicted"/>
<evidence type="ECO:0000259" key="3">
    <source>
        <dbReference type="Pfam" id="PF07987"/>
    </source>
</evidence>
<feature type="transmembrane region" description="Helical" evidence="1">
    <location>
        <begin position="186"/>
        <end position="207"/>
    </location>
</feature>
<evidence type="ECO:0000313" key="4">
    <source>
        <dbReference type="EMBL" id="RZS89905.1"/>
    </source>
</evidence>
<feature type="chain" id="PRO_5039101634" evidence="2">
    <location>
        <begin position="29"/>
        <end position="217"/>
    </location>
</feature>
<evidence type="ECO:0000256" key="1">
    <source>
        <dbReference type="SAM" id="Phobius"/>
    </source>
</evidence>